<protein>
    <submittedName>
        <fullName evidence="1">Uncharacterized protein</fullName>
    </submittedName>
</protein>
<dbReference type="Proteomes" id="UP000229753">
    <property type="component" value="Unassembled WGS sequence"/>
</dbReference>
<dbReference type="AlphaFoldDB" id="A0A2M7TM02"/>
<accession>A0A2M7TM02</accession>
<organism evidence="1 2">
    <name type="scientific">Candidatus Woesebacteria bacterium CG_4_10_14_0_2_um_filter_39_14</name>
    <dbReference type="NCBI Taxonomy" id="1975054"/>
    <lineage>
        <taxon>Bacteria</taxon>
        <taxon>Candidatus Woeseibacteriota</taxon>
    </lineage>
</organism>
<evidence type="ECO:0000313" key="2">
    <source>
        <dbReference type="Proteomes" id="UP000229753"/>
    </source>
</evidence>
<comment type="caution">
    <text evidence="1">The sequence shown here is derived from an EMBL/GenBank/DDBJ whole genome shotgun (WGS) entry which is preliminary data.</text>
</comment>
<evidence type="ECO:0000313" key="1">
    <source>
        <dbReference type="EMBL" id="PIZ48104.1"/>
    </source>
</evidence>
<reference evidence="2" key="1">
    <citation type="submission" date="2017-09" db="EMBL/GenBank/DDBJ databases">
        <title>Depth-based differentiation of microbial function through sediment-hosted aquifers and enrichment of novel symbionts in the deep terrestrial subsurface.</title>
        <authorList>
            <person name="Probst A.J."/>
            <person name="Ladd B."/>
            <person name="Jarett J.K."/>
            <person name="Geller-Mcgrath D.E."/>
            <person name="Sieber C.M.K."/>
            <person name="Emerson J.B."/>
            <person name="Anantharaman K."/>
            <person name="Thomas B.C."/>
            <person name="Malmstrom R."/>
            <person name="Stieglmeier M."/>
            <person name="Klingl A."/>
            <person name="Woyke T."/>
            <person name="Ryan C.M."/>
            <person name="Banfield J.F."/>
        </authorList>
    </citation>
    <scope>NUCLEOTIDE SEQUENCE [LARGE SCALE GENOMIC DNA]</scope>
</reference>
<name>A0A2M7TM02_9BACT</name>
<proteinExistence type="predicted"/>
<gene>
    <name evidence="1" type="ORF">COY29_04280</name>
</gene>
<dbReference type="EMBL" id="PFNO01000140">
    <property type="protein sequence ID" value="PIZ48104.1"/>
    <property type="molecule type" value="Genomic_DNA"/>
</dbReference>
<sequence length="195" mass="22712">MSNEFPTWSYDNHLSYYLMLLGRFGGKSLESIDHFPDRMALNGQWQNLLDQMRNESQDGIERWAYIGINEDRGTVALSEKSVRGEANRIPYDVAQNEKERAIETKEVTNFVGRIHSHPKIINWQYGDLKGAFSDIGWFSAADLYFLVHRRPEYLTVLVEGDDNLFAFRTRESHSKDNLRYLGFFGPKGQKGFEKY</sequence>